<keyword evidence="2 7" id="KW-0813">Transport</keyword>
<evidence type="ECO:0000313" key="10">
    <source>
        <dbReference type="Proteomes" id="UP000289841"/>
    </source>
</evidence>
<accession>A0A449BCZ4</accession>
<dbReference type="SUPFAM" id="SSF161098">
    <property type="entry name" value="MetI-like"/>
    <property type="match status" value="1"/>
</dbReference>
<organism evidence="9 10">
    <name type="scientific">Haploplasma axanthum</name>
    <name type="common">Acholeplasma axanthum</name>
    <dbReference type="NCBI Taxonomy" id="29552"/>
    <lineage>
        <taxon>Bacteria</taxon>
        <taxon>Bacillati</taxon>
        <taxon>Mycoplasmatota</taxon>
        <taxon>Mollicutes</taxon>
        <taxon>Acholeplasmatales</taxon>
        <taxon>Acholeplasmataceae</taxon>
        <taxon>Haploplasma</taxon>
    </lineage>
</organism>
<dbReference type="AlphaFoldDB" id="A0A449BCZ4"/>
<feature type="transmembrane region" description="Helical" evidence="7">
    <location>
        <begin position="9"/>
        <end position="27"/>
    </location>
</feature>
<dbReference type="PANTHER" id="PTHR30465:SF0">
    <property type="entry name" value="OLIGOPEPTIDE TRANSPORT SYSTEM PERMEASE PROTEIN APPB"/>
    <property type="match status" value="1"/>
</dbReference>
<protein>
    <submittedName>
        <fullName evidence="9">Dipeptide/oligopeptide/nickel ABC transporter permease DppB/OppB</fullName>
    </submittedName>
</protein>
<dbReference type="Gene3D" id="1.10.3720.10">
    <property type="entry name" value="MetI-like"/>
    <property type="match status" value="1"/>
</dbReference>
<dbReference type="KEGG" id="aaxa:NCTC10138_00693"/>
<sequence length="327" mass="36620">MKNYILKRLGLMVITFFIIIFMIFVFIKLMPNFYQVGLGQDPEVYQKWLENQGYNKPIVTQFFMWIGNIVRDGDFGISFHKNNVPVATYVLTRLPRTIRINIFPFLISVPIGITFGIIAALKKNKLTDHAISIGVVFFISVPMFVVAVLLQYFLVYEWKILPEAKVDNLAPLFSKQAILTRILPIFVLSLGTIAGWTRSLRAELTETLTSEFMLLARAKGLTKGQATVRHALRNAFVPFAPAIIGGFISLLGGSLIIERTFGITGIGGAFLEALEQPKGIPDYPMFMMLNMFYVSIGLLAAIIGDLSYGIIDPRIRIGGGKSWLKDI</sequence>
<dbReference type="OrthoDB" id="9789439at2"/>
<dbReference type="InterPro" id="IPR000515">
    <property type="entry name" value="MetI-like"/>
</dbReference>
<keyword evidence="5 7" id="KW-1133">Transmembrane helix</keyword>
<dbReference type="PANTHER" id="PTHR30465">
    <property type="entry name" value="INNER MEMBRANE ABC TRANSPORTER"/>
    <property type="match status" value="1"/>
</dbReference>
<keyword evidence="4 7" id="KW-0812">Transmembrane</keyword>
<dbReference type="Pfam" id="PF00528">
    <property type="entry name" value="BPD_transp_1"/>
    <property type="match status" value="1"/>
</dbReference>
<feature type="transmembrane region" description="Helical" evidence="7">
    <location>
        <begin position="291"/>
        <end position="311"/>
    </location>
</feature>
<dbReference type="PROSITE" id="PS50928">
    <property type="entry name" value="ABC_TM1"/>
    <property type="match status" value="1"/>
</dbReference>
<comment type="subcellular location">
    <subcellularLocation>
        <location evidence="1 7">Cell membrane</location>
        <topology evidence="1 7">Multi-pass membrane protein</topology>
    </subcellularLocation>
</comment>
<dbReference type="InterPro" id="IPR045621">
    <property type="entry name" value="BPD_transp_1_N"/>
</dbReference>
<dbReference type="InterPro" id="IPR035906">
    <property type="entry name" value="MetI-like_sf"/>
</dbReference>
<dbReference type="CDD" id="cd06261">
    <property type="entry name" value="TM_PBP2"/>
    <property type="match status" value="1"/>
</dbReference>
<feature type="transmembrane region" description="Helical" evidence="7">
    <location>
        <begin position="102"/>
        <end position="121"/>
    </location>
</feature>
<dbReference type="Pfam" id="PF19300">
    <property type="entry name" value="BPD_transp_1_N"/>
    <property type="match status" value="1"/>
</dbReference>
<dbReference type="GO" id="GO:0005886">
    <property type="term" value="C:plasma membrane"/>
    <property type="evidence" value="ECO:0007669"/>
    <property type="project" value="UniProtKB-SubCell"/>
</dbReference>
<keyword evidence="10" id="KW-1185">Reference proteome</keyword>
<reference evidence="9 10" key="1">
    <citation type="submission" date="2019-01" db="EMBL/GenBank/DDBJ databases">
        <authorList>
            <consortium name="Pathogen Informatics"/>
        </authorList>
    </citation>
    <scope>NUCLEOTIDE SEQUENCE [LARGE SCALE GENOMIC DNA]</scope>
    <source>
        <strain evidence="9 10">NCTC10138</strain>
    </source>
</reference>
<evidence type="ECO:0000256" key="2">
    <source>
        <dbReference type="ARBA" id="ARBA00022448"/>
    </source>
</evidence>
<evidence type="ECO:0000256" key="4">
    <source>
        <dbReference type="ARBA" id="ARBA00022692"/>
    </source>
</evidence>
<feature type="transmembrane region" description="Helical" evidence="7">
    <location>
        <begin position="176"/>
        <end position="196"/>
    </location>
</feature>
<gene>
    <name evidence="9" type="primary">dppB</name>
    <name evidence="9" type="synonym">oppBb_1_2</name>
    <name evidence="9" type="ORF">NCTC10138_00693</name>
</gene>
<dbReference type="GO" id="GO:0055085">
    <property type="term" value="P:transmembrane transport"/>
    <property type="evidence" value="ECO:0007669"/>
    <property type="project" value="InterPro"/>
</dbReference>
<dbReference type="EMBL" id="LR215048">
    <property type="protein sequence ID" value="VEU80324.1"/>
    <property type="molecule type" value="Genomic_DNA"/>
</dbReference>
<evidence type="ECO:0000259" key="8">
    <source>
        <dbReference type="PROSITE" id="PS50928"/>
    </source>
</evidence>
<evidence type="ECO:0000256" key="7">
    <source>
        <dbReference type="RuleBase" id="RU363032"/>
    </source>
</evidence>
<keyword evidence="6 7" id="KW-0472">Membrane</keyword>
<evidence type="ECO:0000256" key="5">
    <source>
        <dbReference type="ARBA" id="ARBA00022989"/>
    </source>
</evidence>
<name>A0A449BCZ4_HAPAX</name>
<evidence type="ECO:0000313" key="9">
    <source>
        <dbReference type="EMBL" id="VEU80324.1"/>
    </source>
</evidence>
<feature type="transmembrane region" description="Helical" evidence="7">
    <location>
        <begin position="133"/>
        <end position="156"/>
    </location>
</feature>
<evidence type="ECO:0000256" key="1">
    <source>
        <dbReference type="ARBA" id="ARBA00004651"/>
    </source>
</evidence>
<comment type="similarity">
    <text evidence="7">Belongs to the binding-protein-dependent transport system permease family.</text>
</comment>
<dbReference type="Proteomes" id="UP000289841">
    <property type="component" value="Chromosome"/>
</dbReference>
<proteinExistence type="inferred from homology"/>
<keyword evidence="3" id="KW-1003">Cell membrane</keyword>
<feature type="transmembrane region" description="Helical" evidence="7">
    <location>
        <begin position="235"/>
        <end position="257"/>
    </location>
</feature>
<evidence type="ECO:0000256" key="6">
    <source>
        <dbReference type="ARBA" id="ARBA00023136"/>
    </source>
</evidence>
<evidence type="ECO:0000256" key="3">
    <source>
        <dbReference type="ARBA" id="ARBA00022475"/>
    </source>
</evidence>
<feature type="domain" description="ABC transmembrane type-1" evidence="8">
    <location>
        <begin position="94"/>
        <end position="304"/>
    </location>
</feature>
<dbReference type="STRING" id="1278311.GCA_000428705_00739"/>